<evidence type="ECO:0000313" key="2">
    <source>
        <dbReference type="Proteomes" id="UP001162156"/>
    </source>
</evidence>
<accession>A0AAV8WXC5</accession>
<dbReference type="Proteomes" id="UP001162156">
    <property type="component" value="Unassembled WGS sequence"/>
</dbReference>
<dbReference type="AlphaFoldDB" id="A0AAV8WXC5"/>
<comment type="caution">
    <text evidence="1">The sequence shown here is derived from an EMBL/GenBank/DDBJ whole genome shotgun (WGS) entry which is preliminary data.</text>
</comment>
<dbReference type="EMBL" id="JANEYF010004475">
    <property type="protein sequence ID" value="KAJ8931083.1"/>
    <property type="molecule type" value="Genomic_DNA"/>
</dbReference>
<evidence type="ECO:0000313" key="1">
    <source>
        <dbReference type="EMBL" id="KAJ8931083.1"/>
    </source>
</evidence>
<keyword evidence="2" id="KW-1185">Reference proteome</keyword>
<protein>
    <submittedName>
        <fullName evidence="1">Uncharacterized protein</fullName>
    </submittedName>
</protein>
<gene>
    <name evidence="1" type="ORF">NQ314_016059</name>
</gene>
<organism evidence="1 2">
    <name type="scientific">Rhamnusium bicolor</name>
    <dbReference type="NCBI Taxonomy" id="1586634"/>
    <lineage>
        <taxon>Eukaryota</taxon>
        <taxon>Metazoa</taxon>
        <taxon>Ecdysozoa</taxon>
        <taxon>Arthropoda</taxon>
        <taxon>Hexapoda</taxon>
        <taxon>Insecta</taxon>
        <taxon>Pterygota</taxon>
        <taxon>Neoptera</taxon>
        <taxon>Endopterygota</taxon>
        <taxon>Coleoptera</taxon>
        <taxon>Polyphaga</taxon>
        <taxon>Cucujiformia</taxon>
        <taxon>Chrysomeloidea</taxon>
        <taxon>Cerambycidae</taxon>
        <taxon>Lepturinae</taxon>
        <taxon>Rhagiini</taxon>
        <taxon>Rhamnusium</taxon>
    </lineage>
</organism>
<proteinExistence type="predicted"/>
<reference evidence="1" key="1">
    <citation type="journal article" date="2023" name="Insect Mol. Biol.">
        <title>Genome sequencing provides insights into the evolution of gene families encoding plant cell wall-degrading enzymes in longhorned beetles.</title>
        <authorList>
            <person name="Shin N.R."/>
            <person name="Okamura Y."/>
            <person name="Kirsch R."/>
            <person name="Pauchet Y."/>
        </authorList>
    </citation>
    <scope>NUCLEOTIDE SEQUENCE</scope>
    <source>
        <strain evidence="1">RBIC_L_NR</strain>
    </source>
</reference>
<sequence>MMRRHEKESAWLESTKIPINNLYQTKQEHSDGILIEGFSNPQFKEVYVNNLFKLQTKSPNNCCQIKDSDIILIRNFATCLRTKNFYYWT</sequence>
<name>A0AAV8WXC5_9CUCU</name>